<dbReference type="SUPFAM" id="SSF53850">
    <property type="entry name" value="Periplasmic binding protein-like II"/>
    <property type="match status" value="1"/>
</dbReference>
<dbReference type="Proteomes" id="UP000564644">
    <property type="component" value="Unassembled WGS sequence"/>
</dbReference>
<dbReference type="Pfam" id="PF01547">
    <property type="entry name" value="SBP_bac_1"/>
    <property type="match status" value="1"/>
</dbReference>
<dbReference type="PANTHER" id="PTHR43649">
    <property type="entry name" value="ARABINOSE-BINDING PROTEIN-RELATED"/>
    <property type="match status" value="1"/>
</dbReference>
<protein>
    <submittedName>
        <fullName evidence="1">Carbohydrate ABC transporter substrate-binding protein</fullName>
    </submittedName>
</protein>
<reference evidence="1 2" key="1">
    <citation type="submission" date="2020-08" db="EMBL/GenBank/DDBJ databases">
        <title>Cohnella phylogeny.</title>
        <authorList>
            <person name="Dunlap C."/>
        </authorList>
    </citation>
    <scope>NUCLEOTIDE SEQUENCE [LARGE SCALE GENOMIC DNA]</scope>
    <source>
        <strain evidence="1 2">CBP 2801</strain>
    </source>
</reference>
<sequence length="377" mass="42084">MTWRHERGIRPLEAASERFAQLQPGVRIEWDARSLSDFEQYPLELLADRYDLIMIDHPHLGAAVRQDLLLPLNDWLPEEFLRDQASHSVGPSYASYTWENRQLALPLDAAAQVSAYRADLLERLSLTVPRTWEEAARLARSLPDGMAIGLPLVPVHAFASFFTLSSQYAKKPFWSDGSPLPPSAGEYALGVLQELAPSLHPLSLHEDPIAMSQRMGATDEIAYIPLIYGYSNYARDGFVPHALRFANIPSDNGAPRGSMIGGVGLAVSARCRHPEIAVRFVRMTADGEFQRTVFVENGGQPGHRSAWLDEEANRRANGFFRETLQTLDEGSVRPRFDGYIQFQEQAGSLIREFIAGNGTDRKALVARLNDMLREAEG</sequence>
<proteinExistence type="predicted"/>
<name>A0A7X0SJA7_9BACL</name>
<organism evidence="1 2">
    <name type="scientific">Cohnella zeiphila</name>
    <dbReference type="NCBI Taxonomy" id="2761120"/>
    <lineage>
        <taxon>Bacteria</taxon>
        <taxon>Bacillati</taxon>
        <taxon>Bacillota</taxon>
        <taxon>Bacilli</taxon>
        <taxon>Bacillales</taxon>
        <taxon>Paenibacillaceae</taxon>
        <taxon>Cohnella</taxon>
    </lineage>
</organism>
<gene>
    <name evidence="1" type="ORF">H7C18_08870</name>
</gene>
<accession>A0A7X0SJA7</accession>
<dbReference type="PANTHER" id="PTHR43649:SF12">
    <property type="entry name" value="DIACETYLCHITOBIOSE BINDING PROTEIN DASA"/>
    <property type="match status" value="1"/>
</dbReference>
<dbReference type="InterPro" id="IPR006059">
    <property type="entry name" value="SBP"/>
</dbReference>
<evidence type="ECO:0000313" key="1">
    <source>
        <dbReference type="EMBL" id="MBB6731014.1"/>
    </source>
</evidence>
<dbReference type="Gene3D" id="3.40.190.10">
    <property type="entry name" value="Periplasmic binding protein-like II"/>
    <property type="match status" value="1"/>
</dbReference>
<dbReference type="InterPro" id="IPR050490">
    <property type="entry name" value="Bact_solute-bd_prot1"/>
</dbReference>
<dbReference type="AlphaFoldDB" id="A0A7X0SJA7"/>
<evidence type="ECO:0000313" key="2">
    <source>
        <dbReference type="Proteomes" id="UP000564644"/>
    </source>
</evidence>
<comment type="caution">
    <text evidence="1">The sequence shown here is derived from an EMBL/GenBank/DDBJ whole genome shotgun (WGS) entry which is preliminary data.</text>
</comment>
<keyword evidence="2" id="KW-1185">Reference proteome</keyword>
<dbReference type="EMBL" id="JACJVO010000009">
    <property type="protein sequence ID" value="MBB6731014.1"/>
    <property type="molecule type" value="Genomic_DNA"/>
</dbReference>